<dbReference type="AlphaFoldDB" id="A0A2A9MK73"/>
<dbReference type="KEGG" id="bbes:BESB_057240"/>
<feature type="region of interest" description="Disordered" evidence="1">
    <location>
        <begin position="174"/>
        <end position="217"/>
    </location>
</feature>
<comment type="caution">
    <text evidence="2">The sequence shown here is derived from an EMBL/GenBank/DDBJ whole genome shotgun (WGS) entry which is preliminary data.</text>
</comment>
<feature type="compositionally biased region" description="Low complexity" evidence="1">
    <location>
        <begin position="86"/>
        <end position="102"/>
    </location>
</feature>
<sequence length="470" mass="50199">MLPSLPQVCLSLIEKNNQLHAALRSLLTPRLPAALETALSGPVLEELQFRLLLQKALLAPLLSALLHFAPQPEEAGRAAERREGWPPSSLSQRPSPLPSSQREGNRDKEKRERLAASACAGGQAKQGGSASATSRRRLTAEEEKSSLFSSSARALLEKGGRFLLGKGFRPRVNTAGSLGAFDPPKEGRGRQKVCDRRAEDEVEKEENETASQSCDGALGLSGSRFEENLRIGISALIFALAHYTPPAPLEASLEKTERCGVRRPPEEPLASAESCRHSPLLCSSSETPVSSSSSLPLRPRYPSSSPSSPPSFSASPPLFCDSWSCSSAASLSASLSSPRPSVSLLPRLASLSPSPRCSVLLPLRSSWLSGGALASLPCSSRASSWLRAFSALQRLFYRPPSVSASRIAACIGANRILTAAVQGCLWGFAMERGGLSAAVLLHVLHNCQQVALLALFRWNISRRKAGESAK</sequence>
<name>A0A2A9MK73_BESBE</name>
<feature type="region of interest" description="Disordered" evidence="1">
    <location>
        <begin position="75"/>
        <end position="143"/>
    </location>
</feature>
<evidence type="ECO:0000313" key="2">
    <source>
        <dbReference type="EMBL" id="PFH36073.1"/>
    </source>
</evidence>
<organism evidence="2 3">
    <name type="scientific">Besnoitia besnoiti</name>
    <name type="common">Apicomplexan protozoan</name>
    <dbReference type="NCBI Taxonomy" id="94643"/>
    <lineage>
        <taxon>Eukaryota</taxon>
        <taxon>Sar</taxon>
        <taxon>Alveolata</taxon>
        <taxon>Apicomplexa</taxon>
        <taxon>Conoidasida</taxon>
        <taxon>Coccidia</taxon>
        <taxon>Eucoccidiorida</taxon>
        <taxon>Eimeriorina</taxon>
        <taxon>Sarcocystidae</taxon>
        <taxon>Besnoitia</taxon>
    </lineage>
</organism>
<accession>A0A2A9MK73</accession>
<feature type="region of interest" description="Disordered" evidence="1">
    <location>
        <begin position="281"/>
        <end position="308"/>
    </location>
</feature>
<evidence type="ECO:0000313" key="3">
    <source>
        <dbReference type="Proteomes" id="UP000224006"/>
    </source>
</evidence>
<dbReference type="Proteomes" id="UP000224006">
    <property type="component" value="Chromosome IV"/>
</dbReference>
<dbReference type="RefSeq" id="XP_029220082.1">
    <property type="nucleotide sequence ID" value="XM_029364159.1"/>
</dbReference>
<feature type="compositionally biased region" description="Basic and acidic residues" evidence="1">
    <location>
        <begin position="183"/>
        <end position="199"/>
    </location>
</feature>
<protein>
    <submittedName>
        <fullName evidence="2">PHD-finger domain-containing protein</fullName>
    </submittedName>
</protein>
<dbReference type="VEuPathDB" id="ToxoDB:BESB_057240"/>
<reference evidence="2 3" key="1">
    <citation type="submission" date="2017-09" db="EMBL/GenBank/DDBJ databases">
        <title>Genome sequencing of Besnoitia besnoiti strain Bb-Ger1.</title>
        <authorList>
            <person name="Schares G."/>
            <person name="Venepally P."/>
            <person name="Lorenzi H.A."/>
        </authorList>
    </citation>
    <scope>NUCLEOTIDE SEQUENCE [LARGE SCALE GENOMIC DNA]</scope>
    <source>
        <strain evidence="2 3">Bb-Ger1</strain>
    </source>
</reference>
<evidence type="ECO:0000256" key="1">
    <source>
        <dbReference type="SAM" id="MobiDB-lite"/>
    </source>
</evidence>
<proteinExistence type="predicted"/>
<dbReference type="EMBL" id="NWUJ01000004">
    <property type="protein sequence ID" value="PFH36073.1"/>
    <property type="molecule type" value="Genomic_DNA"/>
</dbReference>
<gene>
    <name evidence="2" type="ORF">BESB_057240</name>
</gene>
<dbReference type="OrthoDB" id="10431390at2759"/>
<keyword evidence="3" id="KW-1185">Reference proteome</keyword>
<feature type="compositionally biased region" description="Basic and acidic residues" evidence="1">
    <location>
        <begin position="75"/>
        <end position="84"/>
    </location>
</feature>
<feature type="compositionally biased region" description="Low complexity" evidence="1">
    <location>
        <begin position="115"/>
        <end position="133"/>
    </location>
</feature>
<feature type="compositionally biased region" description="Basic and acidic residues" evidence="1">
    <location>
        <begin position="103"/>
        <end position="114"/>
    </location>
</feature>
<dbReference type="GeneID" id="40310653"/>